<evidence type="ECO:0000313" key="5">
    <source>
        <dbReference type="EMBL" id="CAE8648984.1"/>
    </source>
</evidence>
<organism evidence="3 6">
    <name type="scientific">Polarella glacialis</name>
    <name type="common">Dinoflagellate</name>
    <dbReference type="NCBI Taxonomy" id="89957"/>
    <lineage>
        <taxon>Eukaryota</taxon>
        <taxon>Sar</taxon>
        <taxon>Alveolata</taxon>
        <taxon>Dinophyceae</taxon>
        <taxon>Suessiales</taxon>
        <taxon>Suessiaceae</taxon>
        <taxon>Polarella</taxon>
    </lineage>
</organism>
<evidence type="ECO:0000313" key="2">
    <source>
        <dbReference type="EMBL" id="CAE8582754.1"/>
    </source>
</evidence>
<name>A0A813GCX2_POLGL</name>
<dbReference type="AlphaFoldDB" id="A0A813GCX2"/>
<feature type="region of interest" description="Disordered" evidence="1">
    <location>
        <begin position="133"/>
        <end position="175"/>
    </location>
</feature>
<feature type="compositionally biased region" description="Basic and acidic residues" evidence="1">
    <location>
        <begin position="163"/>
        <end position="175"/>
    </location>
</feature>
<accession>A0A813GCX2</accession>
<dbReference type="EMBL" id="CAJNNV010000480">
    <property type="protein sequence ID" value="CAE8582754.1"/>
    <property type="molecule type" value="Genomic_DNA"/>
</dbReference>
<gene>
    <name evidence="2" type="ORF">PGLA1383_LOCUS1745</name>
    <name evidence="3" type="ORF">PGLA1383_LOCUS40176</name>
    <name evidence="4" type="ORF">PGLA1383_LOCUS43480</name>
    <name evidence="5" type="ORF">PGLA2088_LOCUS7053</name>
</gene>
<evidence type="ECO:0000256" key="1">
    <source>
        <dbReference type="SAM" id="MobiDB-lite"/>
    </source>
</evidence>
<dbReference type="Proteomes" id="UP000626109">
    <property type="component" value="Unassembled WGS sequence"/>
</dbReference>
<evidence type="ECO:0000313" key="3">
    <source>
        <dbReference type="EMBL" id="CAE8622787.1"/>
    </source>
</evidence>
<dbReference type="EMBL" id="CAJNNV010028054">
    <property type="protein sequence ID" value="CAE8622787.1"/>
    <property type="molecule type" value="Genomic_DNA"/>
</dbReference>
<reference evidence="3" key="1">
    <citation type="submission" date="2021-02" db="EMBL/GenBank/DDBJ databases">
        <authorList>
            <person name="Dougan E. K."/>
            <person name="Rhodes N."/>
            <person name="Thang M."/>
            <person name="Chan C."/>
        </authorList>
    </citation>
    <scope>NUCLEOTIDE SEQUENCE</scope>
</reference>
<proteinExistence type="predicted"/>
<dbReference type="Proteomes" id="UP000654075">
    <property type="component" value="Unassembled WGS sequence"/>
</dbReference>
<sequence>MWRQVSEPIQRILKRVMQGIKDATNSAQGFSEQCQTWPWTFRLSMTSGSSFTSCSRTSRSCSGLVMAFVSEIQGSLVQQLHAPAQTMLLLLASAAKDDSRTGSNLGALVLALQGHVREEVRKFGAFWRPQQRMPSPSAAELRRPQHVMGATTGGGGPRCRIRRGGEKRARPDSLI</sequence>
<comment type="caution">
    <text evidence="3">The sequence shown here is derived from an EMBL/GenBank/DDBJ whole genome shotgun (WGS) entry which is preliminary data.</text>
</comment>
<dbReference type="EMBL" id="CAJNNV010028989">
    <property type="protein sequence ID" value="CAE8626554.1"/>
    <property type="molecule type" value="Genomic_DNA"/>
</dbReference>
<keyword evidence="6" id="KW-1185">Reference proteome</keyword>
<protein>
    <submittedName>
        <fullName evidence="3">Uncharacterized protein</fullName>
    </submittedName>
</protein>
<evidence type="ECO:0000313" key="6">
    <source>
        <dbReference type="Proteomes" id="UP000654075"/>
    </source>
</evidence>
<dbReference type="EMBL" id="CAJNNW010007153">
    <property type="protein sequence ID" value="CAE8648984.1"/>
    <property type="molecule type" value="Genomic_DNA"/>
</dbReference>
<evidence type="ECO:0000313" key="4">
    <source>
        <dbReference type="EMBL" id="CAE8626554.1"/>
    </source>
</evidence>